<name>I5B0M6_9BACT</name>
<dbReference type="Proteomes" id="UP000005778">
    <property type="component" value="Chromosome"/>
</dbReference>
<feature type="transmembrane region" description="Helical" evidence="8">
    <location>
        <begin position="42"/>
        <end position="62"/>
    </location>
</feature>
<dbReference type="InterPro" id="IPR036259">
    <property type="entry name" value="MFS_trans_sf"/>
</dbReference>
<evidence type="ECO:0000256" key="8">
    <source>
        <dbReference type="SAM" id="Phobius"/>
    </source>
</evidence>
<feature type="transmembrane region" description="Helical" evidence="8">
    <location>
        <begin position="74"/>
        <end position="92"/>
    </location>
</feature>
<evidence type="ECO:0000256" key="6">
    <source>
        <dbReference type="ARBA" id="ARBA00022989"/>
    </source>
</evidence>
<dbReference type="CDD" id="cd17320">
    <property type="entry name" value="MFS_MdfA_MDR_like"/>
    <property type="match status" value="1"/>
</dbReference>
<keyword evidence="3" id="KW-0813">Transport</keyword>
<feature type="transmembrane region" description="Helical" evidence="8">
    <location>
        <begin position="164"/>
        <end position="182"/>
    </location>
</feature>
<feature type="transmembrane region" description="Helical" evidence="8">
    <location>
        <begin position="132"/>
        <end position="158"/>
    </location>
</feature>
<feature type="transmembrane region" description="Helical" evidence="8">
    <location>
        <begin position="275"/>
        <end position="292"/>
    </location>
</feature>
<dbReference type="NCBIfam" id="TIGR00710">
    <property type="entry name" value="efflux_Bcr_CflA"/>
    <property type="match status" value="1"/>
</dbReference>
<feature type="transmembrane region" description="Helical" evidence="8">
    <location>
        <begin position="203"/>
        <end position="224"/>
    </location>
</feature>
<reference evidence="10 11" key="1">
    <citation type="submission" date="2011-09" db="EMBL/GenBank/DDBJ databases">
        <authorList>
            <consortium name="US DOE Joint Genome Institute (JGI-PGF)"/>
            <person name="Lucas S."/>
            <person name="Han J."/>
            <person name="Lapidus A."/>
            <person name="Cheng J.-F."/>
            <person name="Goodwin L."/>
            <person name="Pitluck S."/>
            <person name="Peters L."/>
            <person name="Land M.L."/>
            <person name="Hauser L."/>
            <person name="Orellana R."/>
            <person name="Lovley D."/>
            <person name="Woyke T.J."/>
        </authorList>
    </citation>
    <scope>NUCLEOTIDE SEQUENCE [LARGE SCALE GENOMIC DNA]</scope>
    <source>
        <strain evidence="10 11">2ac9</strain>
    </source>
</reference>
<dbReference type="STRING" id="879212.DespoDRAFT_01068"/>
<dbReference type="SUPFAM" id="SSF103473">
    <property type="entry name" value="MFS general substrate transporter"/>
    <property type="match status" value="1"/>
</dbReference>
<evidence type="ECO:0000256" key="7">
    <source>
        <dbReference type="ARBA" id="ARBA00023136"/>
    </source>
</evidence>
<dbReference type="EMBL" id="CM001488">
    <property type="protein sequence ID" value="EIM63039.1"/>
    <property type="molecule type" value="Genomic_DNA"/>
</dbReference>
<feature type="transmembrane region" description="Helical" evidence="8">
    <location>
        <begin position="359"/>
        <end position="380"/>
    </location>
</feature>
<dbReference type="GO" id="GO:0042910">
    <property type="term" value="F:xenobiotic transmembrane transporter activity"/>
    <property type="evidence" value="ECO:0007669"/>
    <property type="project" value="InterPro"/>
</dbReference>
<dbReference type="Pfam" id="PF07690">
    <property type="entry name" value="MFS_1"/>
    <property type="match status" value="1"/>
</dbReference>
<dbReference type="InterPro" id="IPR050189">
    <property type="entry name" value="MFS_Efflux_Transporters"/>
</dbReference>
<comment type="similarity">
    <text evidence="2">Belongs to the major facilitator superfamily. Bcr/CmlA family.</text>
</comment>
<dbReference type="RefSeq" id="WP_004071942.1">
    <property type="nucleotide sequence ID" value="NZ_CM001488.1"/>
</dbReference>
<dbReference type="InterPro" id="IPR011701">
    <property type="entry name" value="MFS"/>
</dbReference>
<evidence type="ECO:0000256" key="4">
    <source>
        <dbReference type="ARBA" id="ARBA00022475"/>
    </source>
</evidence>
<dbReference type="Gene3D" id="1.20.1720.10">
    <property type="entry name" value="Multidrug resistance protein D"/>
    <property type="match status" value="1"/>
</dbReference>
<feature type="transmembrane region" description="Helical" evidence="8">
    <location>
        <begin position="334"/>
        <end position="353"/>
    </location>
</feature>
<dbReference type="HOGENOM" id="CLU_001265_47_0_7"/>
<keyword evidence="11" id="KW-1185">Reference proteome</keyword>
<evidence type="ECO:0000256" key="3">
    <source>
        <dbReference type="ARBA" id="ARBA00022448"/>
    </source>
</evidence>
<proteinExistence type="inferred from homology"/>
<gene>
    <name evidence="10" type="ORF">DespoDRAFT_01068</name>
</gene>
<feature type="transmembrane region" description="Helical" evidence="8">
    <location>
        <begin position="298"/>
        <end position="314"/>
    </location>
</feature>
<sequence>MKTNTLKMMCLLALLAAFPPLSTDMYLPALPLLQQIWQQPMSVVNLTLSGFFIGFCISMLLYGPLSDKYGRKPLLMVGIMIYIAASFVSGFVDDIYHLICLRVLQGVGASSGVVISMAITKDLYEGKQRQRILAYMAVIMALAPMLAPILGGVIMAWLSWNWVFFMQAVMGMIALGGVFWLKEPLQEPENIRVFETMRLYLKLFGNWRYIGLVLLFSVIVLPHFSFIGSASNIYISHFGMSEQVFSYFFAFNAAAIMAGSFICTRIQRRMASEKIVTIGFAGILAAGLFMHADLVAGPWGLALPMALSSFFFGLSRPPSNYLVLLQVDRGAGTASSLMIFLYFVVAAFAMWFISLDWTGTIHVIARMAIFSALFVLAIWLPMVKKLDLNAGE</sequence>
<dbReference type="InterPro" id="IPR004812">
    <property type="entry name" value="Efflux_drug-R_Bcr/CmlA"/>
</dbReference>
<keyword evidence="5 8" id="KW-0812">Transmembrane</keyword>
<comment type="subcellular location">
    <subcellularLocation>
        <location evidence="1">Cell membrane</location>
        <topology evidence="1">Multi-pass membrane protein</topology>
    </subcellularLocation>
</comment>
<dbReference type="PANTHER" id="PTHR43124:SF3">
    <property type="entry name" value="CHLORAMPHENICOL EFFLUX PUMP RV0191"/>
    <property type="match status" value="1"/>
</dbReference>
<feature type="domain" description="Major facilitator superfamily (MFS) profile" evidence="9">
    <location>
        <begin position="8"/>
        <end position="383"/>
    </location>
</feature>
<evidence type="ECO:0000256" key="2">
    <source>
        <dbReference type="ARBA" id="ARBA00006236"/>
    </source>
</evidence>
<reference evidence="10 11" key="2">
    <citation type="submission" date="2012-02" db="EMBL/GenBank/DDBJ databases">
        <title>Improved High-Quality Draft sequence of Desulfobacter postgatei 2ac9.</title>
        <authorList>
            <consortium name="US DOE Joint Genome Institute"/>
            <person name="Lucas S."/>
            <person name="Han J."/>
            <person name="Lapidus A."/>
            <person name="Cheng J.-F."/>
            <person name="Goodwin L."/>
            <person name="Pitluck S."/>
            <person name="Peters L."/>
            <person name="Ovchinnikova G."/>
            <person name="Held B."/>
            <person name="Detter J.C."/>
            <person name="Han C."/>
            <person name="Tapia R."/>
            <person name="Land M."/>
            <person name="Hauser L."/>
            <person name="Kyrpides N."/>
            <person name="Ivanova N."/>
            <person name="Pagani I."/>
            <person name="Orellana R."/>
            <person name="Lovley D."/>
            <person name="Woyke T."/>
        </authorList>
    </citation>
    <scope>NUCLEOTIDE SEQUENCE [LARGE SCALE GENOMIC DNA]</scope>
    <source>
        <strain evidence="10 11">2ac9</strain>
    </source>
</reference>
<dbReference type="AlphaFoldDB" id="I5B0M6"/>
<protein>
    <submittedName>
        <fullName evidence="10">Drug resistance transporter, Bcr/CflA subfamily</fullName>
    </submittedName>
</protein>
<dbReference type="GO" id="GO:0005886">
    <property type="term" value="C:plasma membrane"/>
    <property type="evidence" value="ECO:0007669"/>
    <property type="project" value="UniProtKB-SubCell"/>
</dbReference>
<feature type="transmembrane region" description="Helical" evidence="8">
    <location>
        <begin position="98"/>
        <end position="120"/>
    </location>
</feature>
<evidence type="ECO:0000313" key="11">
    <source>
        <dbReference type="Proteomes" id="UP000005778"/>
    </source>
</evidence>
<keyword evidence="4" id="KW-1003">Cell membrane</keyword>
<evidence type="ECO:0000313" key="10">
    <source>
        <dbReference type="EMBL" id="EIM63039.1"/>
    </source>
</evidence>
<evidence type="ECO:0000259" key="9">
    <source>
        <dbReference type="PROSITE" id="PS50850"/>
    </source>
</evidence>
<evidence type="ECO:0000256" key="1">
    <source>
        <dbReference type="ARBA" id="ARBA00004651"/>
    </source>
</evidence>
<dbReference type="GO" id="GO:1990961">
    <property type="term" value="P:xenobiotic detoxification by transmembrane export across the plasma membrane"/>
    <property type="evidence" value="ECO:0007669"/>
    <property type="project" value="InterPro"/>
</dbReference>
<dbReference type="PANTHER" id="PTHR43124">
    <property type="entry name" value="PURINE EFFLUX PUMP PBUE"/>
    <property type="match status" value="1"/>
</dbReference>
<keyword evidence="6 8" id="KW-1133">Transmembrane helix</keyword>
<dbReference type="OrthoDB" id="9814303at2"/>
<keyword evidence="7 8" id="KW-0472">Membrane</keyword>
<accession>I5B0M6</accession>
<feature type="transmembrane region" description="Helical" evidence="8">
    <location>
        <begin position="244"/>
        <end position="263"/>
    </location>
</feature>
<organism evidence="10 11">
    <name type="scientific">Desulfobacter postgatei 2ac9</name>
    <dbReference type="NCBI Taxonomy" id="879212"/>
    <lineage>
        <taxon>Bacteria</taxon>
        <taxon>Pseudomonadati</taxon>
        <taxon>Thermodesulfobacteriota</taxon>
        <taxon>Desulfobacteria</taxon>
        <taxon>Desulfobacterales</taxon>
        <taxon>Desulfobacteraceae</taxon>
        <taxon>Desulfobacter</taxon>
    </lineage>
</organism>
<dbReference type="InterPro" id="IPR020846">
    <property type="entry name" value="MFS_dom"/>
</dbReference>
<dbReference type="PROSITE" id="PS50850">
    <property type="entry name" value="MFS"/>
    <property type="match status" value="1"/>
</dbReference>
<dbReference type="eggNOG" id="COG2814">
    <property type="taxonomic scope" value="Bacteria"/>
</dbReference>
<evidence type="ECO:0000256" key="5">
    <source>
        <dbReference type="ARBA" id="ARBA00022692"/>
    </source>
</evidence>